<keyword evidence="2" id="KW-1185">Reference proteome</keyword>
<dbReference type="Proteomes" id="UP000828390">
    <property type="component" value="Unassembled WGS sequence"/>
</dbReference>
<name>A0A9D4QK18_DREPO</name>
<organism evidence="1 2">
    <name type="scientific">Dreissena polymorpha</name>
    <name type="common">Zebra mussel</name>
    <name type="synonym">Mytilus polymorpha</name>
    <dbReference type="NCBI Taxonomy" id="45954"/>
    <lineage>
        <taxon>Eukaryota</taxon>
        <taxon>Metazoa</taxon>
        <taxon>Spiralia</taxon>
        <taxon>Lophotrochozoa</taxon>
        <taxon>Mollusca</taxon>
        <taxon>Bivalvia</taxon>
        <taxon>Autobranchia</taxon>
        <taxon>Heteroconchia</taxon>
        <taxon>Euheterodonta</taxon>
        <taxon>Imparidentia</taxon>
        <taxon>Neoheterodontei</taxon>
        <taxon>Myida</taxon>
        <taxon>Dreissenoidea</taxon>
        <taxon>Dreissenidae</taxon>
        <taxon>Dreissena</taxon>
    </lineage>
</organism>
<accession>A0A9D4QK18</accession>
<comment type="caution">
    <text evidence="1">The sequence shown here is derived from an EMBL/GenBank/DDBJ whole genome shotgun (WGS) entry which is preliminary data.</text>
</comment>
<proteinExistence type="predicted"/>
<sequence length="87" mass="10202">MIVCIPTLNYTVVTPGRSLATTWQTRCLLFEQIEKRAINYYAYNITTSALPKFSPVLLQRVLRTHIAWILTRDRAQDLYERLVSTRK</sequence>
<dbReference type="AlphaFoldDB" id="A0A9D4QK18"/>
<evidence type="ECO:0000313" key="1">
    <source>
        <dbReference type="EMBL" id="KAH3833385.1"/>
    </source>
</evidence>
<protein>
    <submittedName>
        <fullName evidence="1">Uncharacterized protein</fullName>
    </submittedName>
</protein>
<gene>
    <name evidence="1" type="ORF">DPMN_106692</name>
</gene>
<reference evidence="1" key="1">
    <citation type="journal article" date="2019" name="bioRxiv">
        <title>The Genome of the Zebra Mussel, Dreissena polymorpha: A Resource for Invasive Species Research.</title>
        <authorList>
            <person name="McCartney M.A."/>
            <person name="Auch B."/>
            <person name="Kono T."/>
            <person name="Mallez S."/>
            <person name="Zhang Y."/>
            <person name="Obille A."/>
            <person name="Becker A."/>
            <person name="Abrahante J.E."/>
            <person name="Garbe J."/>
            <person name="Badalamenti J.P."/>
            <person name="Herman A."/>
            <person name="Mangelson H."/>
            <person name="Liachko I."/>
            <person name="Sullivan S."/>
            <person name="Sone E.D."/>
            <person name="Koren S."/>
            <person name="Silverstein K.A.T."/>
            <person name="Beckman K.B."/>
            <person name="Gohl D.M."/>
        </authorList>
    </citation>
    <scope>NUCLEOTIDE SEQUENCE</scope>
    <source>
        <strain evidence="1">Duluth1</strain>
        <tissue evidence="1">Whole animal</tissue>
    </source>
</reference>
<evidence type="ECO:0000313" key="2">
    <source>
        <dbReference type="Proteomes" id="UP000828390"/>
    </source>
</evidence>
<dbReference type="EMBL" id="JAIWYP010000004">
    <property type="protein sequence ID" value="KAH3833385.1"/>
    <property type="molecule type" value="Genomic_DNA"/>
</dbReference>
<reference evidence="1" key="2">
    <citation type="submission" date="2020-11" db="EMBL/GenBank/DDBJ databases">
        <authorList>
            <person name="McCartney M.A."/>
            <person name="Auch B."/>
            <person name="Kono T."/>
            <person name="Mallez S."/>
            <person name="Becker A."/>
            <person name="Gohl D.M."/>
            <person name="Silverstein K.A.T."/>
            <person name="Koren S."/>
            <person name="Bechman K.B."/>
            <person name="Herman A."/>
            <person name="Abrahante J.E."/>
            <person name="Garbe J."/>
        </authorList>
    </citation>
    <scope>NUCLEOTIDE SEQUENCE</scope>
    <source>
        <strain evidence="1">Duluth1</strain>
        <tissue evidence="1">Whole animal</tissue>
    </source>
</reference>